<feature type="transmembrane region" description="Helical" evidence="9">
    <location>
        <begin position="145"/>
        <end position="166"/>
    </location>
</feature>
<feature type="transmembrane region" description="Helical" evidence="9">
    <location>
        <begin position="375"/>
        <end position="392"/>
    </location>
</feature>
<dbReference type="Gene3D" id="1.20.1250.20">
    <property type="entry name" value="MFS general substrate transporter like domains"/>
    <property type="match status" value="1"/>
</dbReference>
<dbReference type="SUPFAM" id="SSF103473">
    <property type="entry name" value="MFS general substrate transporter"/>
    <property type="match status" value="1"/>
</dbReference>
<feature type="transmembrane region" description="Helical" evidence="9">
    <location>
        <begin position="429"/>
        <end position="448"/>
    </location>
</feature>
<evidence type="ECO:0000256" key="1">
    <source>
        <dbReference type="ARBA" id="ARBA00004141"/>
    </source>
</evidence>
<evidence type="ECO:0000256" key="5">
    <source>
        <dbReference type="ARBA" id="ARBA00022989"/>
    </source>
</evidence>
<evidence type="ECO:0000256" key="2">
    <source>
        <dbReference type="ARBA" id="ARBA00005982"/>
    </source>
</evidence>
<evidence type="ECO:0000256" key="3">
    <source>
        <dbReference type="ARBA" id="ARBA00022692"/>
    </source>
</evidence>
<sequence length="551" mass="61288">MMDIHSEEETAPLISKDSPGSSTENNHFKGRGQKLLVTLCILITELCERLTFYGLTANLILFCGSELGLKAPLPSTINYLFQGTCYLIPLFGGWLADAHLGRFNTIYGSSLLYVVGTILLAAVSVRNKTLASWFDDKGFAHDPTIRLVYFAISLVLISFGTGGIKANVSPFGADQVQKDGPRAIQTFFNWFYWFINIGSLIAFTVVVWVQQKNVFYGYVITAGTMFLGVIAFLSGRKKYLTKPPGGSQLTDTAKIIYEAIKNRGSANAVVWLDNAKNTCGGKYTEAKVEDVKILLRILPVFALFIVYWTIYSQMQSTFLIQATYMRLEFNDFTVPAASLSIFDIVAVLAFIPIMDHVVYPLIQFCGIRFTPLRRIGVGLLLSAASVVVAGLIERWRRHVWQAGGVYIQTVFDEKREASTLNVFWQVPQFMLVGSSEVLTSITGLELAYSQSPQHMKGLVMGAFLVTSGLGNYVATLLVVIVRSASNNKWYPSEDPNNGELENFFFLLAGLMMLNFVVFLFIASSYKYKTATRREEINSNVKDVGQSSDRDV</sequence>
<dbReference type="PANTHER" id="PTHR11654">
    <property type="entry name" value="OLIGOPEPTIDE TRANSPORTER-RELATED"/>
    <property type="match status" value="1"/>
</dbReference>
<feature type="transmembrane region" description="Helical" evidence="9">
    <location>
        <begin position="76"/>
        <end position="94"/>
    </location>
</feature>
<feature type="transmembrane region" description="Helical" evidence="9">
    <location>
        <begin position="332"/>
        <end position="354"/>
    </location>
</feature>
<keyword evidence="6 9" id="KW-0472">Membrane</keyword>
<evidence type="ECO:0000256" key="4">
    <source>
        <dbReference type="ARBA" id="ARBA00022856"/>
    </source>
</evidence>
<feature type="transmembrane region" description="Helical" evidence="9">
    <location>
        <begin position="215"/>
        <end position="233"/>
    </location>
</feature>
<gene>
    <name evidence="10" type="ORF">PLOB_00008633</name>
</gene>
<feature type="region of interest" description="Disordered" evidence="8">
    <location>
        <begin position="1"/>
        <end position="27"/>
    </location>
</feature>
<evidence type="ECO:0000256" key="7">
    <source>
        <dbReference type="RuleBase" id="RU003755"/>
    </source>
</evidence>
<protein>
    <recommendedName>
        <fullName evidence="12">Solute carrier family 15 member 4</fullName>
    </recommendedName>
</protein>
<keyword evidence="4" id="KW-0571">Peptide transport</keyword>
<keyword evidence="5 9" id="KW-1133">Transmembrane helix</keyword>
<organism evidence="10 11">
    <name type="scientific">Porites lobata</name>
    <dbReference type="NCBI Taxonomy" id="104759"/>
    <lineage>
        <taxon>Eukaryota</taxon>
        <taxon>Metazoa</taxon>
        <taxon>Cnidaria</taxon>
        <taxon>Anthozoa</taxon>
        <taxon>Hexacorallia</taxon>
        <taxon>Scleractinia</taxon>
        <taxon>Fungiina</taxon>
        <taxon>Poritidae</taxon>
        <taxon>Porites</taxon>
    </lineage>
</organism>
<dbReference type="InterPro" id="IPR036259">
    <property type="entry name" value="MFS_trans_sf"/>
</dbReference>
<comment type="similarity">
    <text evidence="2 7">Belongs to the major facilitator superfamily. Proton-dependent oligopeptide transporter (POT/PTR) (TC 2.A.17) family.</text>
</comment>
<evidence type="ECO:0000313" key="11">
    <source>
        <dbReference type="Proteomes" id="UP001159405"/>
    </source>
</evidence>
<dbReference type="Pfam" id="PF00854">
    <property type="entry name" value="PTR2"/>
    <property type="match status" value="1"/>
</dbReference>
<feature type="transmembrane region" description="Helical" evidence="9">
    <location>
        <begin position="460"/>
        <end position="483"/>
    </location>
</feature>
<feature type="transmembrane region" description="Helical" evidence="9">
    <location>
        <begin position="187"/>
        <end position="209"/>
    </location>
</feature>
<reference evidence="10 11" key="1">
    <citation type="submission" date="2022-05" db="EMBL/GenBank/DDBJ databases">
        <authorList>
            <consortium name="Genoscope - CEA"/>
            <person name="William W."/>
        </authorList>
    </citation>
    <scope>NUCLEOTIDE SEQUENCE [LARGE SCALE GENOMIC DNA]</scope>
</reference>
<feature type="transmembrane region" description="Helical" evidence="9">
    <location>
        <begin position="293"/>
        <end position="312"/>
    </location>
</feature>
<dbReference type="InterPro" id="IPR018456">
    <property type="entry name" value="PTR2_symporter_CS"/>
</dbReference>
<feature type="transmembrane region" description="Helical" evidence="9">
    <location>
        <begin position="106"/>
        <end position="125"/>
    </location>
</feature>
<name>A0ABN8QMY3_9CNID</name>
<proteinExistence type="inferred from homology"/>
<accession>A0ABN8QMY3</accession>
<feature type="transmembrane region" description="Helical" evidence="9">
    <location>
        <begin position="503"/>
        <end position="523"/>
    </location>
</feature>
<evidence type="ECO:0000256" key="9">
    <source>
        <dbReference type="SAM" id="Phobius"/>
    </source>
</evidence>
<feature type="transmembrane region" description="Helical" evidence="9">
    <location>
        <begin position="35"/>
        <end position="56"/>
    </location>
</feature>
<evidence type="ECO:0000313" key="10">
    <source>
        <dbReference type="EMBL" id="CAH3167371.1"/>
    </source>
</evidence>
<dbReference type="Proteomes" id="UP001159405">
    <property type="component" value="Unassembled WGS sequence"/>
</dbReference>
<evidence type="ECO:0000256" key="8">
    <source>
        <dbReference type="SAM" id="MobiDB-lite"/>
    </source>
</evidence>
<comment type="caution">
    <text evidence="10">The sequence shown here is derived from an EMBL/GenBank/DDBJ whole genome shotgun (WGS) entry which is preliminary data.</text>
</comment>
<keyword evidence="7" id="KW-0813">Transport</keyword>
<keyword evidence="4" id="KW-0653">Protein transport</keyword>
<keyword evidence="11" id="KW-1185">Reference proteome</keyword>
<dbReference type="EMBL" id="CALNXK010000140">
    <property type="protein sequence ID" value="CAH3167371.1"/>
    <property type="molecule type" value="Genomic_DNA"/>
</dbReference>
<evidence type="ECO:0008006" key="12">
    <source>
        <dbReference type="Google" id="ProtNLM"/>
    </source>
</evidence>
<dbReference type="PROSITE" id="PS01023">
    <property type="entry name" value="PTR2_2"/>
    <property type="match status" value="1"/>
</dbReference>
<evidence type="ECO:0000256" key="6">
    <source>
        <dbReference type="ARBA" id="ARBA00023136"/>
    </source>
</evidence>
<dbReference type="InterPro" id="IPR000109">
    <property type="entry name" value="POT_fam"/>
</dbReference>
<comment type="subcellular location">
    <subcellularLocation>
        <location evidence="1 7">Membrane</location>
        <topology evidence="1 7">Multi-pass membrane protein</topology>
    </subcellularLocation>
</comment>
<keyword evidence="3 7" id="KW-0812">Transmembrane</keyword>